<reference evidence="7" key="1">
    <citation type="submission" date="2025-08" db="UniProtKB">
        <authorList>
            <consortium name="RefSeq"/>
        </authorList>
    </citation>
    <scope>IDENTIFICATION</scope>
    <source>
        <strain evidence="7">11010-0011.00</strain>
        <tissue evidence="7">Whole body</tissue>
    </source>
</reference>
<dbReference type="Pfam" id="PF00079">
    <property type="entry name" value="Serpin"/>
    <property type="match status" value="1"/>
</dbReference>
<evidence type="ECO:0000256" key="3">
    <source>
        <dbReference type="RuleBase" id="RU000411"/>
    </source>
</evidence>
<dbReference type="RefSeq" id="XP_030387311.1">
    <property type="nucleotide sequence ID" value="XM_030531451.1"/>
</dbReference>
<dbReference type="Gene3D" id="3.30.497.10">
    <property type="entry name" value="Antithrombin, subunit I, domain 2"/>
    <property type="match status" value="1"/>
</dbReference>
<organism evidence="6 7">
    <name type="scientific">Drosophila lebanonensis</name>
    <name type="common">Fruit fly</name>
    <name type="synonym">Scaptodrosophila lebanonensis</name>
    <dbReference type="NCBI Taxonomy" id="7225"/>
    <lineage>
        <taxon>Eukaryota</taxon>
        <taxon>Metazoa</taxon>
        <taxon>Ecdysozoa</taxon>
        <taxon>Arthropoda</taxon>
        <taxon>Hexapoda</taxon>
        <taxon>Insecta</taxon>
        <taxon>Pterygota</taxon>
        <taxon>Neoptera</taxon>
        <taxon>Endopterygota</taxon>
        <taxon>Diptera</taxon>
        <taxon>Brachycera</taxon>
        <taxon>Muscomorpha</taxon>
        <taxon>Ephydroidea</taxon>
        <taxon>Drosophilidae</taxon>
        <taxon>Scaptodrosophila</taxon>
    </lineage>
</organism>
<dbReference type="OrthoDB" id="7844628at2759"/>
<sequence length="378" mass="42323">MLSRSMGDQMIQGLRPLLLFPLLQLLICSVLADTANLEHHFPVRMYSAVQQTLFRNKDFAISPLGIKQALGILVPALGDDSALEIENLLKPRMQENKVKLKQNHLLYQFTTLGVQSGLTIDPEYISEVTQYGDAAVELTNFTSAQRSANVMNSGVYHATKNTVRSIVSDHTFEPDTQVLLVNGVFYGAIFANEFPTEEMCDFTVYPNPKKKVRCMRANSVPALFGDSVVALPLINTTSYLVLLQRWKGNLETLDLRQLLKALEVKLVNLIVPMFRHETTLDLKKPLTEVGVERIFKAGEAQLNKIGDQSGEYLKGLHHKTVFEIGRNGINMKRLAAKATPSHRKEDADATFTALTPFTYAVVDEDHVYIIGHYGLDQF</sequence>
<dbReference type="InterPro" id="IPR042185">
    <property type="entry name" value="Serpin_sf_2"/>
</dbReference>
<evidence type="ECO:0000313" key="6">
    <source>
        <dbReference type="Proteomes" id="UP000504634"/>
    </source>
</evidence>
<keyword evidence="2" id="KW-0722">Serine protease inhibitor</keyword>
<accession>A0A6J2UFU1</accession>
<dbReference type="AlphaFoldDB" id="A0A6J2UFU1"/>
<evidence type="ECO:0000313" key="7">
    <source>
        <dbReference type="RefSeq" id="XP_030387311.1"/>
    </source>
</evidence>
<evidence type="ECO:0000256" key="2">
    <source>
        <dbReference type="ARBA" id="ARBA00022900"/>
    </source>
</evidence>
<keyword evidence="6" id="KW-1185">Reference proteome</keyword>
<dbReference type="InterPro" id="IPR036186">
    <property type="entry name" value="Serpin_sf"/>
</dbReference>
<proteinExistence type="inferred from homology"/>
<feature type="signal peptide" evidence="4">
    <location>
        <begin position="1"/>
        <end position="32"/>
    </location>
</feature>
<evidence type="ECO:0000256" key="1">
    <source>
        <dbReference type="ARBA" id="ARBA00022690"/>
    </source>
</evidence>
<dbReference type="GO" id="GO:0004867">
    <property type="term" value="F:serine-type endopeptidase inhibitor activity"/>
    <property type="evidence" value="ECO:0007669"/>
    <property type="project" value="UniProtKB-KW"/>
</dbReference>
<comment type="similarity">
    <text evidence="3">Belongs to the serpin family.</text>
</comment>
<dbReference type="GeneID" id="115633934"/>
<feature type="chain" id="PRO_5026707077" evidence="4">
    <location>
        <begin position="33"/>
        <end position="378"/>
    </location>
</feature>
<evidence type="ECO:0000259" key="5">
    <source>
        <dbReference type="SMART" id="SM00093"/>
    </source>
</evidence>
<dbReference type="InterPro" id="IPR000215">
    <property type="entry name" value="Serpin_fam"/>
</dbReference>
<dbReference type="GO" id="GO:0005615">
    <property type="term" value="C:extracellular space"/>
    <property type="evidence" value="ECO:0007669"/>
    <property type="project" value="InterPro"/>
</dbReference>
<keyword evidence="1" id="KW-0646">Protease inhibitor</keyword>
<gene>
    <name evidence="7" type="primary">LOC115633934</name>
</gene>
<keyword evidence="4" id="KW-0732">Signal</keyword>
<dbReference type="PANTHER" id="PTHR11461:SF342">
    <property type="entry name" value="SERINE PROTEASE INHIBITOR 28DC"/>
    <property type="match status" value="1"/>
</dbReference>
<evidence type="ECO:0000256" key="4">
    <source>
        <dbReference type="SAM" id="SignalP"/>
    </source>
</evidence>
<dbReference type="Proteomes" id="UP000504634">
    <property type="component" value="Unplaced"/>
</dbReference>
<dbReference type="InterPro" id="IPR023796">
    <property type="entry name" value="Serpin_dom"/>
</dbReference>
<dbReference type="SUPFAM" id="SSF56574">
    <property type="entry name" value="Serpins"/>
    <property type="match status" value="1"/>
</dbReference>
<name>A0A6J2UFU1_DROLE</name>
<dbReference type="Gene3D" id="2.30.39.10">
    <property type="entry name" value="Alpha-1-antitrypsin, domain 1"/>
    <property type="match status" value="1"/>
</dbReference>
<dbReference type="SMART" id="SM00093">
    <property type="entry name" value="SERPIN"/>
    <property type="match status" value="1"/>
</dbReference>
<dbReference type="InterPro" id="IPR042178">
    <property type="entry name" value="Serpin_sf_1"/>
</dbReference>
<dbReference type="PANTHER" id="PTHR11461">
    <property type="entry name" value="SERINE PROTEASE INHIBITOR, SERPIN"/>
    <property type="match status" value="1"/>
</dbReference>
<feature type="domain" description="Serpin" evidence="5">
    <location>
        <begin position="43"/>
        <end position="364"/>
    </location>
</feature>
<protein>
    <submittedName>
        <fullName evidence="7">Serpin A12-like</fullName>
    </submittedName>
</protein>